<comment type="similarity">
    <text evidence="1 2">Belongs to the flagella basal body rod proteins family.</text>
</comment>
<keyword evidence="6" id="KW-0969">Cilium</keyword>
<dbReference type="GO" id="GO:0009425">
    <property type="term" value="C:bacterial-type flagellum basal body"/>
    <property type="evidence" value="ECO:0007669"/>
    <property type="project" value="UniProtKB-SubCell"/>
</dbReference>
<keyword evidence="6" id="KW-0966">Cell projection</keyword>
<organism evidence="6 7">
    <name type="scientific">Cohnella lupini</name>
    <dbReference type="NCBI Taxonomy" id="1294267"/>
    <lineage>
        <taxon>Bacteria</taxon>
        <taxon>Bacillati</taxon>
        <taxon>Bacillota</taxon>
        <taxon>Bacilli</taxon>
        <taxon>Bacillales</taxon>
        <taxon>Paenibacillaceae</taxon>
        <taxon>Cohnella</taxon>
    </lineage>
</organism>
<keyword evidence="6" id="KW-0282">Flagellum</keyword>
<comment type="caution">
    <text evidence="6">The sequence shown here is derived from an EMBL/GenBank/DDBJ whole genome shotgun (WGS) entry which is preliminary data.</text>
</comment>
<dbReference type="AlphaFoldDB" id="A0A3D9I7K6"/>
<dbReference type="EMBL" id="QRDY01000010">
    <property type="protein sequence ID" value="RED57660.1"/>
    <property type="molecule type" value="Genomic_DNA"/>
</dbReference>
<dbReference type="InterPro" id="IPR037925">
    <property type="entry name" value="FlgE/F/G-like"/>
</dbReference>
<evidence type="ECO:0000256" key="2">
    <source>
        <dbReference type="RuleBase" id="RU362116"/>
    </source>
</evidence>
<feature type="domain" description="Flagellar basal-body/hook protein C-terminal" evidence="4">
    <location>
        <begin position="233"/>
        <end position="278"/>
    </location>
</feature>
<dbReference type="PANTHER" id="PTHR30435:SF19">
    <property type="entry name" value="FLAGELLAR BASAL-BODY ROD PROTEIN FLGG"/>
    <property type="match status" value="1"/>
</dbReference>
<dbReference type="InterPro" id="IPR053967">
    <property type="entry name" value="LlgE_F_G-like_D1"/>
</dbReference>
<sequence length="280" mass="30227">MNNSMITASVSMGALQQKLDMLADNVANSNTVGYKRKTAVFEDIMTSLNPHVEDFNQPGRRTPLGFTQGWGARMTSLQTDMSQGVLQRTDNMTDVAIEGNALFEVRTDGDINGARAFTRHGPFQLMPDANGDRILVTNSGQQVVGDTGAGDDFIRVPEGYNLTIATDGTMTAVDSAGTDSINLGKLKLVEVTNPVFLQALADNLFGIPADINPEDVVREIAPLPNGETGIAVRQGYVEQSNVNMTDEMTDLMIVQRAYQLSSRALSSSEQMMGMANNLRG</sequence>
<accession>A0A3D9I7K6</accession>
<evidence type="ECO:0000313" key="6">
    <source>
        <dbReference type="EMBL" id="RED57660.1"/>
    </source>
</evidence>
<dbReference type="Pfam" id="PF00460">
    <property type="entry name" value="Flg_bb_rod"/>
    <property type="match status" value="1"/>
</dbReference>
<evidence type="ECO:0000259" key="3">
    <source>
        <dbReference type="Pfam" id="PF00460"/>
    </source>
</evidence>
<evidence type="ECO:0000259" key="4">
    <source>
        <dbReference type="Pfam" id="PF06429"/>
    </source>
</evidence>
<comment type="subcellular location">
    <subcellularLocation>
        <location evidence="2">Bacterial flagellum basal body</location>
    </subcellularLocation>
</comment>
<name>A0A3D9I7K6_9BACL</name>
<dbReference type="OrthoDB" id="9800375at2"/>
<dbReference type="PANTHER" id="PTHR30435">
    <property type="entry name" value="FLAGELLAR PROTEIN"/>
    <property type="match status" value="1"/>
</dbReference>
<proteinExistence type="inferred from homology"/>
<dbReference type="InterPro" id="IPR010930">
    <property type="entry name" value="Flg_bb/hook_C_dom"/>
</dbReference>
<dbReference type="Pfam" id="PF22692">
    <property type="entry name" value="LlgE_F_G_D1"/>
    <property type="match status" value="1"/>
</dbReference>
<protein>
    <submittedName>
        <fullName evidence="6">Flagellar basal-body rod protein FlgG</fullName>
    </submittedName>
</protein>
<gene>
    <name evidence="6" type="ORF">DFP95_110133</name>
</gene>
<feature type="domain" description="Flagellar hook protein FlgE/F/G-like D1" evidence="5">
    <location>
        <begin position="96"/>
        <end position="172"/>
    </location>
</feature>
<evidence type="ECO:0000313" key="7">
    <source>
        <dbReference type="Proteomes" id="UP000256869"/>
    </source>
</evidence>
<keyword evidence="7" id="KW-1185">Reference proteome</keyword>
<dbReference type="Pfam" id="PF06429">
    <property type="entry name" value="Flg_bbr_C"/>
    <property type="match status" value="1"/>
</dbReference>
<dbReference type="RefSeq" id="WP_115993946.1">
    <property type="nucleotide sequence ID" value="NZ_QRDY01000010.1"/>
</dbReference>
<dbReference type="InterPro" id="IPR020013">
    <property type="entry name" value="Flagellar_FlgE/F/G"/>
</dbReference>
<keyword evidence="2" id="KW-0975">Bacterial flagellum</keyword>
<evidence type="ECO:0000259" key="5">
    <source>
        <dbReference type="Pfam" id="PF22692"/>
    </source>
</evidence>
<feature type="domain" description="Flagellar basal body rod protein N-terminal" evidence="3">
    <location>
        <begin position="12"/>
        <end position="35"/>
    </location>
</feature>
<dbReference type="Proteomes" id="UP000256869">
    <property type="component" value="Unassembled WGS sequence"/>
</dbReference>
<dbReference type="GO" id="GO:0071978">
    <property type="term" value="P:bacterial-type flagellum-dependent swarming motility"/>
    <property type="evidence" value="ECO:0007669"/>
    <property type="project" value="TreeGrafter"/>
</dbReference>
<evidence type="ECO:0000256" key="1">
    <source>
        <dbReference type="ARBA" id="ARBA00009677"/>
    </source>
</evidence>
<reference evidence="6 7" key="1">
    <citation type="submission" date="2018-07" db="EMBL/GenBank/DDBJ databases">
        <title>Genomic Encyclopedia of Type Strains, Phase III (KMG-III): the genomes of soil and plant-associated and newly described type strains.</title>
        <authorList>
            <person name="Whitman W."/>
        </authorList>
    </citation>
    <scope>NUCLEOTIDE SEQUENCE [LARGE SCALE GENOMIC DNA]</scope>
    <source>
        <strain evidence="6 7">CECT 8236</strain>
    </source>
</reference>
<dbReference type="NCBIfam" id="TIGR03506">
    <property type="entry name" value="FlgEFG_subfam"/>
    <property type="match status" value="1"/>
</dbReference>
<dbReference type="SUPFAM" id="SSF117143">
    <property type="entry name" value="Flagellar hook protein flgE"/>
    <property type="match status" value="1"/>
</dbReference>
<dbReference type="InterPro" id="IPR001444">
    <property type="entry name" value="Flag_bb_rod_N"/>
</dbReference>